<name>A0AAE3NZ09_9BACT</name>
<dbReference type="Proteomes" id="UP001221302">
    <property type="component" value="Unassembled WGS sequence"/>
</dbReference>
<sequence length="338" mass="38099">MKPALILTSLLIVLTSLSCKHSTEPEPQPGRRDYTWTVDELKPGNESLYLMRIWGSSPSDVWAVGISSWTATSLWHYNGLNWRCDSIPRNINPTGLFGINGNEIWLGNGNSTIWRYDGSKWLQYGEYKINGFDAVHINCFDGTSRDNIYGVGFADAYNSNNYKAVIIHFNGVAWSFINIPDTKVSFESAQIDPKSSALIISGMIYDPSGFVPKAYCWDGKNLIDLPLNSTGDTFVTRLGDEIFVSAGSKVYKYSNKRLSLWKDNTNTSIGGRLWCGRSRNDFFIRDVNGISHYNGTDYSLLYKTNLYVGLGTIFEKDVFFIAYDYTTGKDYVIHGKLK</sequence>
<comment type="caution">
    <text evidence="1">The sequence shown here is derived from an EMBL/GenBank/DDBJ whole genome shotgun (WGS) entry which is preliminary data.</text>
</comment>
<dbReference type="AlphaFoldDB" id="A0AAE3NZ09"/>
<proteinExistence type="predicted"/>
<dbReference type="RefSeq" id="WP_321535020.1">
    <property type="nucleotide sequence ID" value="NZ_JARGDL010000003.1"/>
</dbReference>
<dbReference type="EMBL" id="JARGDL010000003">
    <property type="protein sequence ID" value="MDF1611254.1"/>
    <property type="molecule type" value="Genomic_DNA"/>
</dbReference>
<accession>A0AAE3NZ09</accession>
<evidence type="ECO:0000313" key="2">
    <source>
        <dbReference type="Proteomes" id="UP001221302"/>
    </source>
</evidence>
<organism evidence="1 2">
    <name type="scientific">Stygiobacter electus</name>
    <dbReference type="NCBI Taxonomy" id="3032292"/>
    <lineage>
        <taxon>Bacteria</taxon>
        <taxon>Pseudomonadati</taxon>
        <taxon>Ignavibacteriota</taxon>
        <taxon>Ignavibacteria</taxon>
        <taxon>Ignavibacteriales</taxon>
        <taxon>Melioribacteraceae</taxon>
        <taxon>Stygiobacter</taxon>
    </lineage>
</organism>
<reference evidence="1" key="1">
    <citation type="submission" date="2023-03" db="EMBL/GenBank/DDBJ databases">
        <title>Stygiobacter electus gen. nov., sp. nov., facultatively anaerobic thermotolerant bacterium of the class Ignavibacteria from a well of Yessentuki mineral water deposit.</title>
        <authorList>
            <person name="Podosokorskaya O.A."/>
            <person name="Elcheninov A.G."/>
            <person name="Petrova N.F."/>
            <person name="Zavarzina D.G."/>
            <person name="Kublanov I.V."/>
            <person name="Merkel A.Y."/>
        </authorList>
    </citation>
    <scope>NUCLEOTIDE SEQUENCE</scope>
    <source>
        <strain evidence="1">09-Me</strain>
    </source>
</reference>
<keyword evidence="2" id="KW-1185">Reference proteome</keyword>
<evidence type="ECO:0000313" key="1">
    <source>
        <dbReference type="EMBL" id="MDF1611254.1"/>
    </source>
</evidence>
<protein>
    <submittedName>
        <fullName evidence="1">Uncharacterized protein</fullName>
    </submittedName>
</protein>
<gene>
    <name evidence="1" type="ORF">P0M35_03765</name>
</gene>
<dbReference type="PROSITE" id="PS51257">
    <property type="entry name" value="PROKAR_LIPOPROTEIN"/>
    <property type="match status" value="1"/>
</dbReference>